<dbReference type="InterPro" id="IPR048020">
    <property type="entry name" value="Transpos_IS3"/>
</dbReference>
<proteinExistence type="predicted"/>
<reference evidence="3" key="1">
    <citation type="submission" date="2023-08" db="EMBL/GenBank/DDBJ databases">
        <authorList>
            <person name="Chen Y."/>
            <person name="Shah S."/>
            <person name="Dougan E. K."/>
            <person name="Thang M."/>
            <person name="Chan C."/>
        </authorList>
    </citation>
    <scope>NUCLEOTIDE SEQUENCE</scope>
</reference>
<dbReference type="Pfam" id="PF00665">
    <property type="entry name" value="rve"/>
    <property type="match status" value="1"/>
</dbReference>
<feature type="coiled-coil region" evidence="1">
    <location>
        <begin position="81"/>
        <end position="115"/>
    </location>
</feature>
<dbReference type="SUPFAM" id="SSF46689">
    <property type="entry name" value="Homeodomain-like"/>
    <property type="match status" value="1"/>
</dbReference>
<dbReference type="PANTHER" id="PTHR46889:SF4">
    <property type="entry name" value="TRANSPOSASE INSO FOR INSERTION SEQUENCE ELEMENT IS911B-RELATED"/>
    <property type="match status" value="1"/>
</dbReference>
<dbReference type="SUPFAM" id="SSF48295">
    <property type="entry name" value="TrpR-like"/>
    <property type="match status" value="1"/>
</dbReference>
<protein>
    <recommendedName>
        <fullName evidence="2">Integrase catalytic domain-containing protein</fullName>
    </recommendedName>
</protein>
<dbReference type="InterPro" id="IPR009057">
    <property type="entry name" value="Homeodomain-like_sf"/>
</dbReference>
<gene>
    <name evidence="3" type="ORF">EVOR1521_LOCUS14105</name>
</gene>
<dbReference type="InterPro" id="IPR036397">
    <property type="entry name" value="RNaseH_sf"/>
</dbReference>
<dbReference type="GO" id="GO:0006313">
    <property type="term" value="P:DNA transposition"/>
    <property type="evidence" value="ECO:0007669"/>
    <property type="project" value="InterPro"/>
</dbReference>
<name>A0AA36IIX8_9DINO</name>
<sequence>MRQKNERHRDAADRTVKDIRCKTRKRYSSEDKIRIVLAGLRGEDSIAELCRQEGIAQSQYYSWSKEFMEAGRKRLAGDTAREANTGEVQDLRREARDLKEVVAEQTLELQKLEIIRLVEQSHLPAKQTLDTLGIPRTTFYRWYDRYQTDGPEALEDRTPKPSRVWNRIPDDTRGRIVEMALAEPELSPRELAVRFTDTQKYFVSEASVYRLLKAHDLITSPAFVVLKAAHEFRDKTTTINQMWQTDFTYIKIIGWGWYYLSTILDDFSRYVVAWKLCTTMTAGDVTDTLELALEASGCDQVAVRHKPRLLSDNGASYIYGELADWLNEQGMDHVRGAPYHPQTQGKIERWHQTLKNRILLENYFLPGDLNVSIERFVTHYNHQRYHESLGNLTPADVYFGRGESILLERERIKRNTLNQRRLQYRNQAA</sequence>
<evidence type="ECO:0000313" key="3">
    <source>
        <dbReference type="EMBL" id="CAJ1388175.1"/>
    </source>
</evidence>
<dbReference type="Pfam" id="PF13565">
    <property type="entry name" value="HTH_32"/>
    <property type="match status" value="1"/>
</dbReference>
<dbReference type="Gene3D" id="1.10.10.10">
    <property type="entry name" value="Winged helix-like DNA-binding domain superfamily/Winged helix DNA-binding domain"/>
    <property type="match status" value="2"/>
</dbReference>
<evidence type="ECO:0000313" key="4">
    <source>
        <dbReference type="Proteomes" id="UP001178507"/>
    </source>
</evidence>
<accession>A0AA36IIX8</accession>
<keyword evidence="1" id="KW-0175">Coiled coil</keyword>
<dbReference type="EMBL" id="CAUJNA010001647">
    <property type="protein sequence ID" value="CAJ1388175.1"/>
    <property type="molecule type" value="Genomic_DNA"/>
</dbReference>
<keyword evidence="4" id="KW-1185">Reference proteome</keyword>
<comment type="caution">
    <text evidence="3">The sequence shown here is derived from an EMBL/GenBank/DDBJ whole genome shotgun (WGS) entry which is preliminary data.</text>
</comment>
<dbReference type="SUPFAM" id="SSF53098">
    <property type="entry name" value="Ribonuclease H-like"/>
    <property type="match status" value="1"/>
</dbReference>
<dbReference type="Gene3D" id="3.30.420.10">
    <property type="entry name" value="Ribonuclease H-like superfamily/Ribonuclease H"/>
    <property type="match status" value="1"/>
</dbReference>
<organism evidence="3 4">
    <name type="scientific">Effrenium voratum</name>
    <dbReference type="NCBI Taxonomy" id="2562239"/>
    <lineage>
        <taxon>Eukaryota</taxon>
        <taxon>Sar</taxon>
        <taxon>Alveolata</taxon>
        <taxon>Dinophyceae</taxon>
        <taxon>Suessiales</taxon>
        <taxon>Symbiodiniaceae</taxon>
        <taxon>Effrenium</taxon>
    </lineage>
</organism>
<dbReference type="AlphaFoldDB" id="A0AA36IIX8"/>
<dbReference type="InterPro" id="IPR001584">
    <property type="entry name" value="Integrase_cat-core"/>
</dbReference>
<dbReference type="GO" id="GO:0015074">
    <property type="term" value="P:DNA integration"/>
    <property type="evidence" value="ECO:0007669"/>
    <property type="project" value="InterPro"/>
</dbReference>
<feature type="domain" description="Integrase catalytic" evidence="2">
    <location>
        <begin position="233"/>
        <end position="402"/>
    </location>
</feature>
<dbReference type="NCBIfam" id="NF033516">
    <property type="entry name" value="transpos_IS3"/>
    <property type="match status" value="1"/>
</dbReference>
<dbReference type="InterPro" id="IPR012337">
    <property type="entry name" value="RNaseH-like_sf"/>
</dbReference>
<dbReference type="PANTHER" id="PTHR46889">
    <property type="entry name" value="TRANSPOSASE INSF FOR INSERTION SEQUENCE IS3B-RELATED"/>
    <property type="match status" value="1"/>
</dbReference>
<dbReference type="GO" id="GO:0004803">
    <property type="term" value="F:transposase activity"/>
    <property type="evidence" value="ECO:0007669"/>
    <property type="project" value="InterPro"/>
</dbReference>
<dbReference type="InterPro" id="IPR010921">
    <property type="entry name" value="Trp_repressor/repl_initiator"/>
</dbReference>
<dbReference type="InterPro" id="IPR002514">
    <property type="entry name" value="Transposase_8"/>
</dbReference>
<dbReference type="PROSITE" id="PS50994">
    <property type="entry name" value="INTEGRASE"/>
    <property type="match status" value="1"/>
</dbReference>
<dbReference type="Proteomes" id="UP001178507">
    <property type="component" value="Unassembled WGS sequence"/>
</dbReference>
<evidence type="ECO:0000259" key="2">
    <source>
        <dbReference type="PROSITE" id="PS50994"/>
    </source>
</evidence>
<dbReference type="InterPro" id="IPR036388">
    <property type="entry name" value="WH-like_DNA-bd_sf"/>
</dbReference>
<dbReference type="GO" id="GO:0043565">
    <property type="term" value="F:sequence-specific DNA binding"/>
    <property type="evidence" value="ECO:0007669"/>
    <property type="project" value="InterPro"/>
</dbReference>
<dbReference type="Pfam" id="PF01527">
    <property type="entry name" value="HTH_Tnp_1"/>
    <property type="match status" value="1"/>
</dbReference>
<dbReference type="InterPro" id="IPR050900">
    <property type="entry name" value="Transposase_IS3/IS150/IS904"/>
</dbReference>
<evidence type="ECO:0000256" key="1">
    <source>
        <dbReference type="SAM" id="Coils"/>
    </source>
</evidence>